<name>A0A9D2D6L1_9FIRM</name>
<sequence>MGKIVSFSNQKGGVGKTTTCVNMASFIAASGKKVLLVDIDPQGNATTGLGFSKSSLKKSVYNVLIDDERAADNILNTEVENLDLLPSNIDLAGAEVELVYKPRREKVLKSALEEEKGKYDYIMIDCPPSLGLLTINALAASDSVIIPIQSEYYALEGLSQLMNSISLVKQHLNPALDVDGVVLTMYDSRSLISKQIAEEIRKFFTKRLFEIVVPRNIRLVEASSYGKPIMMHDPKCTGARAYKALTQEYLDREEKKKSKGAN</sequence>
<reference evidence="6" key="2">
    <citation type="submission" date="2021-04" db="EMBL/GenBank/DDBJ databases">
        <authorList>
            <person name="Gilroy R."/>
        </authorList>
    </citation>
    <scope>NUCLEOTIDE SEQUENCE</scope>
    <source>
        <strain evidence="6">CHK192-19661</strain>
    </source>
</reference>
<dbReference type="SUPFAM" id="SSF52540">
    <property type="entry name" value="P-loop containing nucleoside triphosphate hydrolases"/>
    <property type="match status" value="1"/>
</dbReference>
<dbReference type="FunFam" id="3.40.50.300:FF:000285">
    <property type="entry name" value="Sporulation initiation inhibitor Soj"/>
    <property type="match status" value="1"/>
</dbReference>
<comment type="similarity">
    <text evidence="1">Belongs to the ParA family.</text>
</comment>
<evidence type="ECO:0000256" key="1">
    <source>
        <dbReference type="ARBA" id="ARBA00006976"/>
    </source>
</evidence>
<dbReference type="InterPro" id="IPR050678">
    <property type="entry name" value="DNA_Partitioning_ATPase"/>
</dbReference>
<evidence type="ECO:0000313" key="6">
    <source>
        <dbReference type="EMBL" id="HIZ09513.1"/>
    </source>
</evidence>
<evidence type="ECO:0000313" key="7">
    <source>
        <dbReference type="Proteomes" id="UP000824025"/>
    </source>
</evidence>
<organism evidence="6 7">
    <name type="scientific">Candidatus Borkfalkia avicola</name>
    <dbReference type="NCBI Taxonomy" id="2838503"/>
    <lineage>
        <taxon>Bacteria</taxon>
        <taxon>Bacillati</taxon>
        <taxon>Bacillota</taxon>
        <taxon>Clostridia</taxon>
        <taxon>Christensenellales</taxon>
        <taxon>Christensenellaceae</taxon>
        <taxon>Candidatus Borkfalkia</taxon>
    </lineage>
</organism>
<accession>A0A9D2D6L1</accession>
<evidence type="ECO:0000256" key="2">
    <source>
        <dbReference type="ARBA" id="ARBA00049360"/>
    </source>
</evidence>
<evidence type="ECO:0000256" key="4">
    <source>
        <dbReference type="ARBA" id="ARBA00071824"/>
    </source>
</evidence>
<evidence type="ECO:0000259" key="5">
    <source>
        <dbReference type="Pfam" id="PF13614"/>
    </source>
</evidence>
<gene>
    <name evidence="6" type="ORF">H9726_03385</name>
</gene>
<dbReference type="PANTHER" id="PTHR13696:SF52">
    <property type="entry name" value="PARA FAMILY PROTEIN CT_582"/>
    <property type="match status" value="1"/>
</dbReference>
<evidence type="ECO:0000256" key="3">
    <source>
        <dbReference type="ARBA" id="ARBA00062323"/>
    </source>
</evidence>
<comment type="catalytic activity">
    <reaction evidence="2">
        <text>ATP + H2O = ADP + phosphate + H(+)</text>
        <dbReference type="Rhea" id="RHEA:13065"/>
        <dbReference type="ChEBI" id="CHEBI:15377"/>
        <dbReference type="ChEBI" id="CHEBI:15378"/>
        <dbReference type="ChEBI" id="CHEBI:30616"/>
        <dbReference type="ChEBI" id="CHEBI:43474"/>
        <dbReference type="ChEBI" id="CHEBI:456216"/>
    </reaction>
</comment>
<proteinExistence type="inferred from homology"/>
<comment type="caution">
    <text evidence="6">The sequence shown here is derived from an EMBL/GenBank/DDBJ whole genome shotgun (WGS) entry which is preliminary data.</text>
</comment>
<dbReference type="PANTHER" id="PTHR13696">
    <property type="entry name" value="P-LOOP CONTAINING NUCLEOSIDE TRIPHOSPHATE HYDROLASE"/>
    <property type="match status" value="1"/>
</dbReference>
<protein>
    <recommendedName>
        <fullName evidence="4">Sporulation initiation inhibitor protein Soj</fullName>
    </recommendedName>
</protein>
<reference evidence="6" key="1">
    <citation type="journal article" date="2021" name="PeerJ">
        <title>Extensive microbial diversity within the chicken gut microbiome revealed by metagenomics and culture.</title>
        <authorList>
            <person name="Gilroy R."/>
            <person name="Ravi A."/>
            <person name="Getino M."/>
            <person name="Pursley I."/>
            <person name="Horton D.L."/>
            <person name="Alikhan N.F."/>
            <person name="Baker D."/>
            <person name="Gharbi K."/>
            <person name="Hall N."/>
            <person name="Watson M."/>
            <person name="Adriaenssens E.M."/>
            <person name="Foster-Nyarko E."/>
            <person name="Jarju S."/>
            <person name="Secka A."/>
            <person name="Antonio M."/>
            <person name="Oren A."/>
            <person name="Chaudhuri R.R."/>
            <person name="La Ragione R."/>
            <person name="Hildebrand F."/>
            <person name="Pallen M.J."/>
        </authorList>
    </citation>
    <scope>NUCLEOTIDE SEQUENCE</scope>
    <source>
        <strain evidence="6">CHK192-19661</strain>
    </source>
</reference>
<dbReference type="Gene3D" id="3.40.50.300">
    <property type="entry name" value="P-loop containing nucleotide triphosphate hydrolases"/>
    <property type="match status" value="1"/>
</dbReference>
<dbReference type="Proteomes" id="UP000824025">
    <property type="component" value="Unassembled WGS sequence"/>
</dbReference>
<dbReference type="AlphaFoldDB" id="A0A9D2D6L1"/>
<dbReference type="InterPro" id="IPR027417">
    <property type="entry name" value="P-loop_NTPase"/>
</dbReference>
<dbReference type="InterPro" id="IPR025669">
    <property type="entry name" value="AAA_dom"/>
</dbReference>
<dbReference type="PIRSF" id="PIRSF009320">
    <property type="entry name" value="Nuc_binding_HP_1000"/>
    <property type="match status" value="1"/>
</dbReference>
<feature type="domain" description="AAA" evidence="5">
    <location>
        <begin position="3"/>
        <end position="177"/>
    </location>
</feature>
<dbReference type="CDD" id="cd02042">
    <property type="entry name" value="ParAB_family"/>
    <property type="match status" value="1"/>
</dbReference>
<dbReference type="EMBL" id="DXCF01000018">
    <property type="protein sequence ID" value="HIZ09513.1"/>
    <property type="molecule type" value="Genomic_DNA"/>
</dbReference>
<dbReference type="Pfam" id="PF13614">
    <property type="entry name" value="AAA_31"/>
    <property type="match status" value="1"/>
</dbReference>
<comment type="subunit">
    <text evidence="3">Dimerizes in the presence of ATP but not ADP; ATP-binding is required for double-stranded (ds)DNA-binding. Interacts with DnaA.</text>
</comment>